<dbReference type="AlphaFoldDB" id="A0A0A8YYK9"/>
<name>A0A0A8YYK9_ARUDO</name>
<protein>
    <submittedName>
        <fullName evidence="1">Uncharacterized protein</fullName>
    </submittedName>
</protein>
<evidence type="ECO:0000313" key="1">
    <source>
        <dbReference type="EMBL" id="JAD29570.1"/>
    </source>
</evidence>
<reference evidence="1" key="2">
    <citation type="journal article" date="2015" name="Data Brief">
        <title>Shoot transcriptome of the giant reed, Arundo donax.</title>
        <authorList>
            <person name="Barrero R.A."/>
            <person name="Guerrero F.D."/>
            <person name="Moolhuijzen P."/>
            <person name="Goolsby J.A."/>
            <person name="Tidwell J."/>
            <person name="Bellgard S.E."/>
            <person name="Bellgard M.I."/>
        </authorList>
    </citation>
    <scope>NUCLEOTIDE SEQUENCE</scope>
    <source>
        <tissue evidence="1">Shoot tissue taken approximately 20 cm above the soil surface</tissue>
    </source>
</reference>
<sequence length="52" mass="5354">MGGTWILDLVEEGHGDALVGDGGGDSDELAALDLALAAHAPLERRVRGWGRG</sequence>
<proteinExistence type="predicted"/>
<accession>A0A0A8YYK9</accession>
<organism evidence="1">
    <name type="scientific">Arundo donax</name>
    <name type="common">Giant reed</name>
    <name type="synonym">Donax arundinaceus</name>
    <dbReference type="NCBI Taxonomy" id="35708"/>
    <lineage>
        <taxon>Eukaryota</taxon>
        <taxon>Viridiplantae</taxon>
        <taxon>Streptophyta</taxon>
        <taxon>Embryophyta</taxon>
        <taxon>Tracheophyta</taxon>
        <taxon>Spermatophyta</taxon>
        <taxon>Magnoliopsida</taxon>
        <taxon>Liliopsida</taxon>
        <taxon>Poales</taxon>
        <taxon>Poaceae</taxon>
        <taxon>PACMAD clade</taxon>
        <taxon>Arundinoideae</taxon>
        <taxon>Arundineae</taxon>
        <taxon>Arundo</taxon>
    </lineage>
</organism>
<dbReference type="EMBL" id="GBRH01268325">
    <property type="protein sequence ID" value="JAD29570.1"/>
    <property type="molecule type" value="Transcribed_RNA"/>
</dbReference>
<reference evidence="1" key="1">
    <citation type="submission" date="2014-09" db="EMBL/GenBank/DDBJ databases">
        <authorList>
            <person name="Magalhaes I.L.F."/>
            <person name="Oliveira U."/>
            <person name="Santos F.R."/>
            <person name="Vidigal T.H.D.A."/>
            <person name="Brescovit A.D."/>
            <person name="Santos A.J."/>
        </authorList>
    </citation>
    <scope>NUCLEOTIDE SEQUENCE</scope>
    <source>
        <tissue evidence="1">Shoot tissue taken approximately 20 cm above the soil surface</tissue>
    </source>
</reference>